<dbReference type="AlphaFoldDB" id="A0A0F9IYL7"/>
<sequence>MLDMPNWIISSLRKEKVDCRKCGFVFNSGSIKAIGIREAYQRGKKETLFVELFCQKCKDEIFFEIREMGLIDFAIDILTNKDKEGDEYEQEQFDFQQDPKIEDLMSRVEKSQRKKMDKKPGRSNSKSKITLKEIKDHAKFLDTLKTNDEFLQALGMSPEEIKKYEYNKKKESNE</sequence>
<dbReference type="EMBL" id="LAZR01011300">
    <property type="protein sequence ID" value="KKM62413.1"/>
    <property type="molecule type" value="Genomic_DNA"/>
</dbReference>
<comment type="caution">
    <text evidence="2">The sequence shown here is derived from an EMBL/GenBank/DDBJ whole genome shotgun (WGS) entry which is preliminary data.</text>
</comment>
<proteinExistence type="predicted"/>
<feature type="region of interest" description="Disordered" evidence="1">
    <location>
        <begin position="107"/>
        <end position="130"/>
    </location>
</feature>
<organism evidence="2">
    <name type="scientific">marine sediment metagenome</name>
    <dbReference type="NCBI Taxonomy" id="412755"/>
    <lineage>
        <taxon>unclassified sequences</taxon>
        <taxon>metagenomes</taxon>
        <taxon>ecological metagenomes</taxon>
    </lineage>
</organism>
<evidence type="ECO:0000256" key="1">
    <source>
        <dbReference type="SAM" id="MobiDB-lite"/>
    </source>
</evidence>
<gene>
    <name evidence="2" type="ORF">LCGC14_1521940</name>
</gene>
<name>A0A0F9IYL7_9ZZZZ</name>
<accession>A0A0F9IYL7</accession>
<evidence type="ECO:0000313" key="2">
    <source>
        <dbReference type="EMBL" id="KKM62413.1"/>
    </source>
</evidence>
<reference evidence="2" key="1">
    <citation type="journal article" date="2015" name="Nature">
        <title>Complex archaea that bridge the gap between prokaryotes and eukaryotes.</title>
        <authorList>
            <person name="Spang A."/>
            <person name="Saw J.H."/>
            <person name="Jorgensen S.L."/>
            <person name="Zaremba-Niedzwiedzka K."/>
            <person name="Martijn J."/>
            <person name="Lind A.E."/>
            <person name="van Eijk R."/>
            <person name="Schleper C."/>
            <person name="Guy L."/>
            <person name="Ettema T.J."/>
        </authorList>
    </citation>
    <scope>NUCLEOTIDE SEQUENCE</scope>
</reference>
<protein>
    <submittedName>
        <fullName evidence="2">Uncharacterized protein</fullName>
    </submittedName>
</protein>